<dbReference type="PANTHER" id="PTHR24220">
    <property type="entry name" value="IMPORT ATP-BINDING PROTEIN"/>
    <property type="match status" value="1"/>
</dbReference>
<dbReference type="RefSeq" id="WP_249769315.1">
    <property type="nucleotide sequence ID" value="NZ_CP097332.1"/>
</dbReference>
<dbReference type="Gene3D" id="3.40.50.300">
    <property type="entry name" value="P-loop containing nucleotide triphosphate hydrolases"/>
    <property type="match status" value="1"/>
</dbReference>
<dbReference type="InterPro" id="IPR003439">
    <property type="entry name" value="ABC_transporter-like_ATP-bd"/>
</dbReference>
<dbReference type="InterPro" id="IPR017871">
    <property type="entry name" value="ABC_transporter-like_CS"/>
</dbReference>
<dbReference type="EMBL" id="CP097332">
    <property type="protein sequence ID" value="UQX86911.1"/>
    <property type="molecule type" value="Genomic_DNA"/>
</dbReference>
<dbReference type="GO" id="GO:0005524">
    <property type="term" value="F:ATP binding"/>
    <property type="evidence" value="ECO:0007669"/>
    <property type="project" value="UniProtKB-KW"/>
</dbReference>
<keyword evidence="5" id="KW-1185">Reference proteome</keyword>
<dbReference type="InterPro" id="IPR003593">
    <property type="entry name" value="AAA+_ATPase"/>
</dbReference>
<accession>A0ABY4QVM1</accession>
<reference evidence="4" key="1">
    <citation type="journal article" date="2018" name="Int. J. Syst. Evol. Microbiol.">
        <title>Jatrophihabitans telluris sp. nov., isolated from sediment soil of lava forest wetlands and the emended description of the genus Jatrophihabitans.</title>
        <authorList>
            <person name="Lee K.C."/>
            <person name="Suh M.K."/>
            <person name="Eom M.K."/>
            <person name="Kim K.K."/>
            <person name="Kim J.S."/>
            <person name="Kim D.S."/>
            <person name="Ko S.H."/>
            <person name="Shin Y.K."/>
            <person name="Lee J.S."/>
        </authorList>
    </citation>
    <scope>NUCLEOTIDE SEQUENCE</scope>
    <source>
        <strain evidence="4">N237</strain>
    </source>
</reference>
<protein>
    <submittedName>
        <fullName evidence="4">ATP-binding cassette domain-containing protein</fullName>
    </submittedName>
</protein>
<proteinExistence type="predicted"/>
<evidence type="ECO:0000313" key="4">
    <source>
        <dbReference type="EMBL" id="UQX86911.1"/>
    </source>
</evidence>
<name>A0ABY4QVM1_9ACTN</name>
<sequence length="226" mass="23371">MSPGRHAAPDPEQEQASLSPVVSAASELGYVRGGRAVLDGITLTLRAAEAVAVVGPSGSGKSSLLALLAGLERPDAGSVTAVADGIRVGLVLQGYGLVSVLTAAENVEAALQAMTGEPGLTRREVRRRADAALDAVGLRPVADHLVEELSGGQQQRVAIARALVIEPTVLFADELTAELDHEWKAIVVGLVLDVARSGGLVVLATHDPDISSRCDRTVRLVDGRLT</sequence>
<dbReference type="Pfam" id="PF00005">
    <property type="entry name" value="ABC_tran"/>
    <property type="match status" value="1"/>
</dbReference>
<dbReference type="SUPFAM" id="SSF52540">
    <property type="entry name" value="P-loop containing nucleoside triphosphate hydrolases"/>
    <property type="match status" value="1"/>
</dbReference>
<dbReference type="PANTHER" id="PTHR24220:SF685">
    <property type="entry name" value="ABC TRANSPORTER RELATED"/>
    <property type="match status" value="1"/>
</dbReference>
<dbReference type="InterPro" id="IPR015854">
    <property type="entry name" value="ABC_transpr_LolD-like"/>
</dbReference>
<feature type="domain" description="ABC transporter" evidence="3">
    <location>
        <begin position="23"/>
        <end position="226"/>
    </location>
</feature>
<keyword evidence="1" id="KW-0547">Nucleotide-binding</keyword>
<organism evidence="4 5">
    <name type="scientific">Jatrophihabitans telluris</name>
    <dbReference type="NCBI Taxonomy" id="2038343"/>
    <lineage>
        <taxon>Bacteria</taxon>
        <taxon>Bacillati</taxon>
        <taxon>Actinomycetota</taxon>
        <taxon>Actinomycetes</taxon>
        <taxon>Jatrophihabitantales</taxon>
        <taxon>Jatrophihabitantaceae</taxon>
        <taxon>Jatrophihabitans</taxon>
    </lineage>
</organism>
<evidence type="ECO:0000256" key="1">
    <source>
        <dbReference type="ARBA" id="ARBA00022741"/>
    </source>
</evidence>
<gene>
    <name evidence="4" type="ORF">M6D93_11400</name>
</gene>
<dbReference type="PROSITE" id="PS50893">
    <property type="entry name" value="ABC_TRANSPORTER_2"/>
    <property type="match status" value="1"/>
</dbReference>
<dbReference type="InterPro" id="IPR027417">
    <property type="entry name" value="P-loop_NTPase"/>
</dbReference>
<reference evidence="4" key="2">
    <citation type="submission" date="2022-05" db="EMBL/GenBank/DDBJ databases">
        <authorList>
            <person name="Kim J.-S."/>
            <person name="Lee K."/>
            <person name="Suh M."/>
            <person name="Eom M."/>
            <person name="Kim J.-S."/>
            <person name="Kim D.-S."/>
            <person name="Ko S.-H."/>
            <person name="Shin Y."/>
            <person name="Lee J.-S."/>
        </authorList>
    </citation>
    <scope>NUCLEOTIDE SEQUENCE</scope>
    <source>
        <strain evidence="4">N237</strain>
    </source>
</reference>
<dbReference type="SMART" id="SM00382">
    <property type="entry name" value="AAA"/>
    <property type="match status" value="1"/>
</dbReference>
<evidence type="ECO:0000259" key="3">
    <source>
        <dbReference type="PROSITE" id="PS50893"/>
    </source>
</evidence>
<evidence type="ECO:0000256" key="2">
    <source>
        <dbReference type="ARBA" id="ARBA00022840"/>
    </source>
</evidence>
<dbReference type="Proteomes" id="UP001056336">
    <property type="component" value="Chromosome"/>
</dbReference>
<dbReference type="PROSITE" id="PS00211">
    <property type="entry name" value="ABC_TRANSPORTER_1"/>
    <property type="match status" value="1"/>
</dbReference>
<keyword evidence="2 4" id="KW-0067">ATP-binding</keyword>
<evidence type="ECO:0000313" key="5">
    <source>
        <dbReference type="Proteomes" id="UP001056336"/>
    </source>
</evidence>